<dbReference type="InterPro" id="IPR047640">
    <property type="entry name" value="RpiR-like"/>
</dbReference>
<dbReference type="GO" id="GO:1901135">
    <property type="term" value="P:carbohydrate derivative metabolic process"/>
    <property type="evidence" value="ECO:0007669"/>
    <property type="project" value="InterPro"/>
</dbReference>
<dbReference type="STRING" id="157733.AB986_10825"/>
<keyword evidence="1" id="KW-0805">Transcription regulation</keyword>
<dbReference type="CDD" id="cd05013">
    <property type="entry name" value="SIS_RpiR"/>
    <property type="match status" value="1"/>
</dbReference>
<feature type="domain" description="HTH rpiR-type" evidence="4">
    <location>
        <begin position="7"/>
        <end position="83"/>
    </location>
</feature>
<dbReference type="GO" id="GO:0003677">
    <property type="term" value="F:DNA binding"/>
    <property type="evidence" value="ECO:0007669"/>
    <property type="project" value="UniProtKB-KW"/>
</dbReference>
<dbReference type="RefSeq" id="WP_048311176.1">
    <property type="nucleotide sequence ID" value="NZ_CP119526.1"/>
</dbReference>
<dbReference type="InterPro" id="IPR001347">
    <property type="entry name" value="SIS_dom"/>
</dbReference>
<keyword evidence="7" id="KW-1185">Reference proteome</keyword>
<dbReference type="Pfam" id="PF01380">
    <property type="entry name" value="SIS"/>
    <property type="match status" value="1"/>
</dbReference>
<evidence type="ECO:0000256" key="3">
    <source>
        <dbReference type="ARBA" id="ARBA00023163"/>
    </source>
</evidence>
<name>A0A0J6CTE8_9BACL</name>
<keyword evidence="3" id="KW-0804">Transcription</keyword>
<dbReference type="InterPro" id="IPR000281">
    <property type="entry name" value="HTH_RpiR"/>
</dbReference>
<evidence type="ECO:0000259" key="4">
    <source>
        <dbReference type="PROSITE" id="PS51071"/>
    </source>
</evidence>
<dbReference type="GO" id="GO:0003700">
    <property type="term" value="F:DNA-binding transcription factor activity"/>
    <property type="evidence" value="ECO:0007669"/>
    <property type="project" value="InterPro"/>
</dbReference>
<dbReference type="PANTHER" id="PTHR30514:SF1">
    <property type="entry name" value="HTH-TYPE TRANSCRIPTIONAL REGULATOR HEXR-RELATED"/>
    <property type="match status" value="1"/>
</dbReference>
<dbReference type="EMBL" id="LELK01000004">
    <property type="protein sequence ID" value="KMM36463.1"/>
    <property type="molecule type" value="Genomic_DNA"/>
</dbReference>
<dbReference type="PROSITE" id="PS51464">
    <property type="entry name" value="SIS"/>
    <property type="match status" value="1"/>
</dbReference>
<dbReference type="Gene3D" id="1.10.10.10">
    <property type="entry name" value="Winged helix-like DNA-binding domain superfamily/Winged helix DNA-binding domain"/>
    <property type="match status" value="1"/>
</dbReference>
<evidence type="ECO:0000256" key="2">
    <source>
        <dbReference type="ARBA" id="ARBA00023125"/>
    </source>
</evidence>
<gene>
    <name evidence="6" type="ORF">AB986_10825</name>
</gene>
<dbReference type="InterPro" id="IPR009057">
    <property type="entry name" value="Homeodomain-like_sf"/>
</dbReference>
<dbReference type="SUPFAM" id="SSF53697">
    <property type="entry name" value="SIS domain"/>
    <property type="match status" value="1"/>
</dbReference>
<keyword evidence="2" id="KW-0238">DNA-binding</keyword>
<dbReference type="Gene3D" id="3.40.50.10490">
    <property type="entry name" value="Glucose-6-phosphate isomerase like protein, domain 1"/>
    <property type="match status" value="1"/>
</dbReference>
<protein>
    <submittedName>
        <fullName evidence="6">RpiR family transcriptional regulator</fullName>
    </submittedName>
</protein>
<proteinExistence type="predicted"/>
<dbReference type="OrthoDB" id="3684496at2"/>
<feature type="domain" description="SIS" evidence="5">
    <location>
        <begin position="127"/>
        <end position="267"/>
    </location>
</feature>
<dbReference type="PATRIC" id="fig|157733.3.peg.177"/>
<evidence type="ECO:0000313" key="6">
    <source>
        <dbReference type="EMBL" id="KMM36463.1"/>
    </source>
</evidence>
<evidence type="ECO:0000313" key="7">
    <source>
        <dbReference type="Proteomes" id="UP000035996"/>
    </source>
</evidence>
<dbReference type="PANTHER" id="PTHR30514">
    <property type="entry name" value="GLUCOKINASE"/>
    <property type="match status" value="1"/>
</dbReference>
<dbReference type="AlphaFoldDB" id="A0A0J6CTE8"/>
<sequence>MSDNETRHCLPRIRSAYSQFSEKERQVADYILEHSNKIIHSTINQVADDLNVADATVFRFCKRIGFKGFQAMKIALAAEIVNPIQDIHETISESDSSKEIAEKVLRSNIRTLEDTYHILNNQTIEQAVLALLDAERIEFYGNGGSGIIAMDAQHKFIRTGLRTTAYSDAHLQIMSASQLSSADVAVLISHSGTNKDMLRVADIARQTGATTIGITNLATSPLSKKVDIPLYTVSQETEFRSEALASRIAQLSLVDALYVNIMIARKDKSKQSLQRMREAISSKRI</sequence>
<evidence type="ECO:0000256" key="1">
    <source>
        <dbReference type="ARBA" id="ARBA00023015"/>
    </source>
</evidence>
<dbReference type="InterPro" id="IPR036388">
    <property type="entry name" value="WH-like_DNA-bd_sf"/>
</dbReference>
<accession>A0A0J6CTE8</accession>
<evidence type="ECO:0000259" key="5">
    <source>
        <dbReference type="PROSITE" id="PS51464"/>
    </source>
</evidence>
<dbReference type="PROSITE" id="PS51071">
    <property type="entry name" value="HTH_RPIR"/>
    <property type="match status" value="1"/>
</dbReference>
<dbReference type="InterPro" id="IPR035472">
    <property type="entry name" value="RpiR-like_SIS"/>
</dbReference>
<dbReference type="Proteomes" id="UP000035996">
    <property type="component" value="Unassembled WGS sequence"/>
</dbReference>
<dbReference type="GO" id="GO:0097367">
    <property type="term" value="F:carbohydrate derivative binding"/>
    <property type="evidence" value="ECO:0007669"/>
    <property type="project" value="InterPro"/>
</dbReference>
<dbReference type="InterPro" id="IPR046348">
    <property type="entry name" value="SIS_dom_sf"/>
</dbReference>
<dbReference type="Pfam" id="PF01418">
    <property type="entry name" value="HTH_6"/>
    <property type="match status" value="1"/>
</dbReference>
<dbReference type="SUPFAM" id="SSF46689">
    <property type="entry name" value="Homeodomain-like"/>
    <property type="match status" value="1"/>
</dbReference>
<comment type="caution">
    <text evidence="6">The sequence shown here is derived from an EMBL/GenBank/DDBJ whole genome shotgun (WGS) entry which is preliminary data.</text>
</comment>
<organism evidence="6 7">
    <name type="scientific">Guptibacillus hwajinpoensis</name>
    <dbReference type="NCBI Taxonomy" id="208199"/>
    <lineage>
        <taxon>Bacteria</taxon>
        <taxon>Bacillati</taxon>
        <taxon>Bacillota</taxon>
        <taxon>Bacilli</taxon>
        <taxon>Bacillales</taxon>
        <taxon>Guptibacillaceae</taxon>
        <taxon>Guptibacillus</taxon>
    </lineage>
</organism>
<reference evidence="6" key="1">
    <citation type="submission" date="2015-06" db="EMBL/GenBank/DDBJ databases">
        <authorList>
            <person name="Liu B."/>
            <person name="Wang J."/>
            <person name="Zhu Y."/>
            <person name="Liu G."/>
            <person name="Chen Q."/>
            <person name="Zheng C."/>
            <person name="Che J."/>
            <person name="Ge C."/>
            <person name="Shi H."/>
            <person name="Pan Z."/>
            <person name="Liu X."/>
        </authorList>
    </citation>
    <scope>NUCLEOTIDE SEQUENCE [LARGE SCALE GENOMIC DNA]</scope>
    <source>
        <strain evidence="6">DSM 16346</strain>
    </source>
</reference>